<dbReference type="Proteomes" id="UP000199019">
    <property type="component" value="Unassembled WGS sequence"/>
</dbReference>
<dbReference type="STRING" id="587636.SAMN05216199_2260"/>
<dbReference type="RefSeq" id="WP_091758097.1">
    <property type="nucleotide sequence ID" value="NZ_FOHB01000003.1"/>
</dbReference>
<proteinExistence type="predicted"/>
<accession>A0A1H9V2E9</accession>
<evidence type="ECO:0000313" key="3">
    <source>
        <dbReference type="Proteomes" id="UP000199019"/>
    </source>
</evidence>
<organism evidence="2 3">
    <name type="scientific">Pedococcus cremeus</name>
    <dbReference type="NCBI Taxonomy" id="587636"/>
    <lineage>
        <taxon>Bacteria</taxon>
        <taxon>Bacillati</taxon>
        <taxon>Actinomycetota</taxon>
        <taxon>Actinomycetes</taxon>
        <taxon>Micrococcales</taxon>
        <taxon>Intrasporangiaceae</taxon>
        <taxon>Pedococcus</taxon>
    </lineage>
</organism>
<reference evidence="3" key="1">
    <citation type="submission" date="2016-10" db="EMBL/GenBank/DDBJ databases">
        <authorList>
            <person name="Varghese N."/>
            <person name="Submissions S."/>
        </authorList>
    </citation>
    <scope>NUCLEOTIDE SEQUENCE [LARGE SCALE GENOMIC DNA]</scope>
    <source>
        <strain evidence="3">CGMCC 1.6963</strain>
    </source>
</reference>
<protein>
    <submittedName>
        <fullName evidence="2">Uncharacterized protein</fullName>
    </submittedName>
</protein>
<dbReference type="AlphaFoldDB" id="A0A1H9V2E9"/>
<gene>
    <name evidence="2" type="ORF">SAMN05216199_2260</name>
</gene>
<evidence type="ECO:0000313" key="2">
    <source>
        <dbReference type="EMBL" id="SES15852.1"/>
    </source>
</evidence>
<dbReference type="OrthoDB" id="9777460at2"/>
<feature type="compositionally biased region" description="Gly residues" evidence="1">
    <location>
        <begin position="213"/>
        <end position="229"/>
    </location>
</feature>
<feature type="region of interest" description="Disordered" evidence="1">
    <location>
        <begin position="210"/>
        <end position="229"/>
    </location>
</feature>
<dbReference type="EMBL" id="FOHB01000003">
    <property type="protein sequence ID" value="SES15852.1"/>
    <property type="molecule type" value="Genomic_DNA"/>
</dbReference>
<keyword evidence="3" id="KW-1185">Reference proteome</keyword>
<name>A0A1H9V2E9_9MICO</name>
<sequence length="229" mass="23409">MTTAFEADRQDREPLDRLPLVADVQRFGLLSAATVVRRYAAVVDRALGTGASPAEPTRRADAGLDWLVELGPRVAETALRLLDEATALAVDATTTGSPGAPEHLQLPAAVPGASSQVSVWLHNPTAAPVAARVHVTCLVSGDGAVLPSESLTCQPSDDVQLAPSAACEVLLRVSVPARQPPGRYHGLVVASVAPEPMRLALEVIDGGSDAPVDGGGSEALVLGGGSEAP</sequence>
<evidence type="ECO:0000256" key="1">
    <source>
        <dbReference type="SAM" id="MobiDB-lite"/>
    </source>
</evidence>